<dbReference type="EMBL" id="LR903482">
    <property type="protein sequence ID" value="CAD7251943.1"/>
    <property type="molecule type" value="Genomic_DNA"/>
</dbReference>
<dbReference type="EMBL" id="CAJPEV010003965">
    <property type="protein sequence ID" value="CAG0900895.1"/>
    <property type="molecule type" value="Genomic_DNA"/>
</dbReference>
<organism evidence="1">
    <name type="scientific">Darwinula stevensoni</name>
    <dbReference type="NCBI Taxonomy" id="69355"/>
    <lineage>
        <taxon>Eukaryota</taxon>
        <taxon>Metazoa</taxon>
        <taxon>Ecdysozoa</taxon>
        <taxon>Arthropoda</taxon>
        <taxon>Crustacea</taxon>
        <taxon>Oligostraca</taxon>
        <taxon>Ostracoda</taxon>
        <taxon>Podocopa</taxon>
        <taxon>Podocopida</taxon>
        <taxon>Darwinulocopina</taxon>
        <taxon>Darwinuloidea</taxon>
        <taxon>Darwinulidae</taxon>
        <taxon>Darwinula</taxon>
    </lineage>
</organism>
<evidence type="ECO:0000313" key="2">
    <source>
        <dbReference type="Proteomes" id="UP000677054"/>
    </source>
</evidence>
<proteinExistence type="predicted"/>
<feature type="non-terminal residue" evidence="1">
    <location>
        <position position="1"/>
    </location>
</feature>
<keyword evidence="2" id="KW-1185">Reference proteome</keyword>
<dbReference type="Proteomes" id="UP000677054">
    <property type="component" value="Unassembled WGS sequence"/>
</dbReference>
<name>A0A7R9FR37_9CRUS</name>
<evidence type="ECO:0000313" key="1">
    <source>
        <dbReference type="EMBL" id="CAD7251943.1"/>
    </source>
</evidence>
<gene>
    <name evidence="1" type="ORF">DSTB1V02_LOCUS11704</name>
</gene>
<sequence>MDYLNSKIRDNSMISMKPMTTLCFGVAAMEVAFGFHGREAVNVLFNAAKVKIVMPRKQEDTDLQVSLRPASESSLSAAWSGVGKRKKVMSGTGPKTTEDAVAEYAVSFTSQVGCLFLRCVKVSTRDLVSVPTDFLRDTVI</sequence>
<reference evidence="1" key="1">
    <citation type="submission" date="2020-11" db="EMBL/GenBank/DDBJ databases">
        <authorList>
            <person name="Tran Van P."/>
        </authorList>
    </citation>
    <scope>NUCLEOTIDE SEQUENCE</scope>
</reference>
<dbReference type="AlphaFoldDB" id="A0A7R9FR37"/>
<protein>
    <submittedName>
        <fullName evidence="1">Uncharacterized protein</fullName>
    </submittedName>
</protein>
<accession>A0A7R9FR37</accession>